<organism evidence="1 2">
    <name type="scientific">Neomoorella glycerini</name>
    <dbReference type="NCBI Taxonomy" id="55779"/>
    <lineage>
        <taxon>Bacteria</taxon>
        <taxon>Bacillati</taxon>
        <taxon>Bacillota</taxon>
        <taxon>Clostridia</taxon>
        <taxon>Neomoorellales</taxon>
        <taxon>Neomoorellaceae</taxon>
        <taxon>Neomoorella</taxon>
    </lineage>
</organism>
<dbReference type="Proteomes" id="UP000425916">
    <property type="component" value="Chromosome"/>
</dbReference>
<dbReference type="Pfam" id="PF13526">
    <property type="entry name" value="DUF4125"/>
    <property type="match status" value="1"/>
</dbReference>
<protein>
    <recommendedName>
        <fullName evidence="3">DUF4125 domain-containing protein</fullName>
    </recommendedName>
</protein>
<dbReference type="InterPro" id="IPR025191">
    <property type="entry name" value="DUF4125"/>
</dbReference>
<reference evidence="1 2" key="1">
    <citation type="submission" date="2019-11" db="EMBL/GenBank/DDBJ databases">
        <title>Genome sequence of Moorella glycerini DSM11254.</title>
        <authorList>
            <person name="Poehlein A."/>
            <person name="Boeer T."/>
            <person name="Daniel R."/>
        </authorList>
    </citation>
    <scope>NUCLEOTIDE SEQUENCE [LARGE SCALE GENOMIC DNA]</scope>
    <source>
        <strain evidence="1 2">DSM 11254</strain>
    </source>
</reference>
<sequence length="192" mass="21929">MKKRELIKEILQIELEMFKQVRTAAPSRCQENTDSFLLVRGAAFANWSEQTLACYLQDLQEARQEGRNLMTEKYARMDNLIPCLNDNPLIDDIMAIEIEWEKEVRAKYPHVIGRPSGEGVETGDDMAYFKNYLRSELETYSDATLVSYYTDLLAAVGNNENLAEKTFATIFRRMGFASLAEAEAYLARKACG</sequence>
<gene>
    <name evidence="1" type="ORF">MGLY_25790</name>
</gene>
<accession>A0A6I5ZU12</accession>
<dbReference type="RefSeq" id="WP_156274434.1">
    <property type="nucleotide sequence ID" value="NZ_CP046244.1"/>
</dbReference>
<evidence type="ECO:0008006" key="3">
    <source>
        <dbReference type="Google" id="ProtNLM"/>
    </source>
</evidence>
<evidence type="ECO:0000313" key="1">
    <source>
        <dbReference type="EMBL" id="QGP93178.1"/>
    </source>
</evidence>
<proteinExistence type="predicted"/>
<name>A0A6I5ZU12_9FIRM</name>
<dbReference type="AlphaFoldDB" id="A0A6I5ZU12"/>
<evidence type="ECO:0000313" key="2">
    <source>
        <dbReference type="Proteomes" id="UP000425916"/>
    </source>
</evidence>
<dbReference type="EMBL" id="CP046244">
    <property type="protein sequence ID" value="QGP93178.1"/>
    <property type="molecule type" value="Genomic_DNA"/>
</dbReference>
<keyword evidence="2" id="KW-1185">Reference proteome</keyword>
<dbReference type="OrthoDB" id="5387164at2"/>